<dbReference type="SUPFAM" id="SSF51556">
    <property type="entry name" value="Metallo-dependent hydrolases"/>
    <property type="match status" value="1"/>
</dbReference>
<sequence length="268" mass="29253">MPAGAVDTHAHVIGSPPAWPLEPVRNYTAPDATAAMYTGMLDAIGAAYGVLVQVSVHGTDNRLMLETLRAHPQRLRGVAVVDPGLPERDYAALREQGVRGLRINALFAGGPTLQALEEYDAICRSMDWHLQLLLDARELPTLAPRLSRLRTPLVVDHMGHLPADEGVAHPGFQHLLGLVRDGAWVKLSGAYRLSTAGFPYHDTIPLARALIEAASDRCIWGSDWPHVATWGHMPNVGDLLDLLADWVPDAATRNRVLSDNARRLYGFP</sequence>
<evidence type="ECO:0000259" key="1">
    <source>
        <dbReference type="Pfam" id="PF04909"/>
    </source>
</evidence>
<evidence type="ECO:0000313" key="3">
    <source>
        <dbReference type="Proteomes" id="UP001595711"/>
    </source>
</evidence>
<organism evidence="2 3">
    <name type="scientific">Ferrovibrio xuzhouensis</name>
    <dbReference type="NCBI Taxonomy" id="1576914"/>
    <lineage>
        <taxon>Bacteria</taxon>
        <taxon>Pseudomonadati</taxon>
        <taxon>Pseudomonadota</taxon>
        <taxon>Alphaproteobacteria</taxon>
        <taxon>Rhodospirillales</taxon>
        <taxon>Rhodospirillaceae</taxon>
        <taxon>Ferrovibrio</taxon>
    </lineage>
</organism>
<dbReference type="InterPro" id="IPR006680">
    <property type="entry name" value="Amidohydro-rel"/>
</dbReference>
<evidence type="ECO:0000313" key="2">
    <source>
        <dbReference type="EMBL" id="MFC3675320.1"/>
    </source>
</evidence>
<dbReference type="InterPro" id="IPR032466">
    <property type="entry name" value="Metal_Hydrolase"/>
</dbReference>
<protein>
    <submittedName>
        <fullName evidence="2">Amidohydrolase family protein</fullName>
    </submittedName>
</protein>
<proteinExistence type="predicted"/>
<dbReference type="PANTHER" id="PTHR35563:SF2">
    <property type="entry name" value="BARREL METAL-DEPENDENT HYDROLASE, PUTATIVE (AFU_ORTHOLOGUE AFUA_1G16240)-RELATED"/>
    <property type="match status" value="1"/>
</dbReference>
<dbReference type="InterPro" id="IPR052358">
    <property type="entry name" value="Aro_Compnd_Degr_Hydrolases"/>
</dbReference>
<dbReference type="PANTHER" id="PTHR35563">
    <property type="entry name" value="BARREL METAL-DEPENDENT HYDROLASE, PUTATIVE (AFU_ORTHOLOGUE AFUA_1G16240)-RELATED"/>
    <property type="match status" value="1"/>
</dbReference>
<gene>
    <name evidence="2" type="ORF">ACFOOQ_07190</name>
</gene>
<keyword evidence="3" id="KW-1185">Reference proteome</keyword>
<reference evidence="3" key="1">
    <citation type="journal article" date="2019" name="Int. J. Syst. Evol. Microbiol.">
        <title>The Global Catalogue of Microorganisms (GCM) 10K type strain sequencing project: providing services to taxonomists for standard genome sequencing and annotation.</title>
        <authorList>
            <consortium name="The Broad Institute Genomics Platform"/>
            <consortium name="The Broad Institute Genome Sequencing Center for Infectious Disease"/>
            <person name="Wu L."/>
            <person name="Ma J."/>
        </authorList>
    </citation>
    <scope>NUCLEOTIDE SEQUENCE [LARGE SCALE GENOMIC DNA]</scope>
    <source>
        <strain evidence="3">KCTC 42182</strain>
    </source>
</reference>
<dbReference type="Proteomes" id="UP001595711">
    <property type="component" value="Unassembled WGS sequence"/>
</dbReference>
<name>A0ABV7VCV5_9PROT</name>
<accession>A0ABV7VCV5</accession>
<dbReference type="Gene3D" id="3.20.20.140">
    <property type="entry name" value="Metal-dependent hydrolases"/>
    <property type="match status" value="1"/>
</dbReference>
<dbReference type="Pfam" id="PF04909">
    <property type="entry name" value="Amidohydro_2"/>
    <property type="match status" value="1"/>
</dbReference>
<dbReference type="EMBL" id="JBHRYJ010000001">
    <property type="protein sequence ID" value="MFC3675320.1"/>
    <property type="molecule type" value="Genomic_DNA"/>
</dbReference>
<comment type="caution">
    <text evidence="2">The sequence shown here is derived from an EMBL/GenBank/DDBJ whole genome shotgun (WGS) entry which is preliminary data.</text>
</comment>
<feature type="domain" description="Amidohydrolase-related" evidence="1">
    <location>
        <begin position="6"/>
        <end position="267"/>
    </location>
</feature>
<dbReference type="RefSeq" id="WP_379723667.1">
    <property type="nucleotide sequence ID" value="NZ_JBHRYJ010000001.1"/>
</dbReference>